<accession>A0ACD5HC25</accession>
<dbReference type="EMBL" id="CP127526">
    <property type="protein sequence ID" value="XRI72414.1"/>
    <property type="molecule type" value="Genomic_DNA"/>
</dbReference>
<evidence type="ECO:0000313" key="2">
    <source>
        <dbReference type="Proteomes" id="UP001195965"/>
    </source>
</evidence>
<sequence length="423" mass="47452">MCNSELDQNGSSFLAGTDSIRFIGRSDLESTFVSSDRTLPTAQPAVFNISGHETSEYIVDADHSAIIAPIKASELVGLDGIANQEIFAFNVRGPLGKTQVNRDIAKSIADDSKHKLFPLFHNGITIIAESVNRTDDEITVDKYFVVNGCQSLNALYKNGRHITDNLRILTKFIQTPPASKLSEMITRISNNQNGVKARDFKSNNQIQIRLQNEFETLYPGRYFFEIKRGEDAKGVAVISNELAGQYLMSFDLKAPWSTHRKYQIFEDKHSDLFGRPSVTAHKIVLCHVIATTIQEHQASINNELFSKYILTRFFILYIVRLILESDDTASNVLNAPEQYIHHEGATNAFVSTIGKLLDEVITDLNAEIDQLADDFDYRGKLRDEQWCNTLAHEIAATHKKLVSRGRMESFGDLFAQQVALADS</sequence>
<reference evidence="1 2" key="1">
    <citation type="journal article" date="2021" name="ISME J.">
        <title>Genomic evolution of the class Acidithiobacillia: deep-branching Proteobacteria living in extreme acidic conditions.</title>
        <authorList>
            <person name="Moya-Beltran A."/>
            <person name="Beard S."/>
            <person name="Rojas-Villalobos C."/>
            <person name="Issotta F."/>
            <person name="Gallardo Y."/>
            <person name="Ulloa R."/>
            <person name="Giaveno A."/>
            <person name="Degli Esposti M."/>
            <person name="Johnson D.B."/>
            <person name="Quatrini R."/>
        </authorList>
    </citation>
    <scope>NUCLEOTIDE SEQUENCE [LARGE SCALE GENOMIC DNA]</scope>
    <source>
        <strain evidence="1 2">GG1-14</strain>
    </source>
</reference>
<dbReference type="Proteomes" id="UP001195965">
    <property type="component" value="Chromosome"/>
</dbReference>
<proteinExistence type="predicted"/>
<organism evidence="1 2">
    <name type="scientific">Acidithiobacillus montserratensis</name>
    <dbReference type="NCBI Taxonomy" id="2729135"/>
    <lineage>
        <taxon>Bacteria</taxon>
        <taxon>Pseudomonadati</taxon>
        <taxon>Pseudomonadota</taxon>
        <taxon>Acidithiobacillia</taxon>
        <taxon>Acidithiobacillales</taxon>
        <taxon>Acidithiobacillaceae</taxon>
        <taxon>Acidithiobacillus</taxon>
    </lineage>
</organism>
<evidence type="ECO:0000313" key="1">
    <source>
        <dbReference type="EMBL" id="XRI72414.1"/>
    </source>
</evidence>
<keyword evidence="2" id="KW-1185">Reference proteome</keyword>
<protein>
    <submittedName>
        <fullName evidence="1">AIPR family protein</fullName>
    </submittedName>
</protein>
<name>A0ACD5HC25_9PROT</name>
<gene>
    <name evidence="1" type="ORF">HHS34_008115</name>
</gene>